<evidence type="ECO:0000313" key="2">
    <source>
        <dbReference type="EMBL" id="HIX38489.1"/>
    </source>
</evidence>
<accession>A0A9D1VNH9</accession>
<name>A0A9D1VNH9_9FIRM</name>
<dbReference type="AlphaFoldDB" id="A0A9D1VNH9"/>
<feature type="non-terminal residue" evidence="2">
    <location>
        <position position="1"/>
    </location>
</feature>
<keyword evidence="1" id="KW-0472">Membrane</keyword>
<protein>
    <submittedName>
        <fullName evidence="2">Uncharacterized protein</fullName>
    </submittedName>
</protein>
<reference evidence="2" key="2">
    <citation type="submission" date="2021-04" db="EMBL/GenBank/DDBJ databases">
        <authorList>
            <person name="Gilroy R."/>
        </authorList>
    </citation>
    <scope>NUCLEOTIDE SEQUENCE</scope>
    <source>
        <strain evidence="2">ChiHjej12B11-1927</strain>
    </source>
</reference>
<evidence type="ECO:0000256" key="1">
    <source>
        <dbReference type="SAM" id="Phobius"/>
    </source>
</evidence>
<comment type="caution">
    <text evidence="2">The sequence shown here is derived from an EMBL/GenBank/DDBJ whole genome shotgun (WGS) entry which is preliminary data.</text>
</comment>
<evidence type="ECO:0000313" key="3">
    <source>
        <dbReference type="Proteomes" id="UP000824230"/>
    </source>
</evidence>
<feature type="transmembrane region" description="Helical" evidence="1">
    <location>
        <begin position="13"/>
        <end position="39"/>
    </location>
</feature>
<dbReference type="Proteomes" id="UP000824230">
    <property type="component" value="Unassembled WGS sequence"/>
</dbReference>
<proteinExistence type="predicted"/>
<keyword evidence="1" id="KW-0812">Transmembrane</keyword>
<dbReference type="EMBL" id="DXFG01000257">
    <property type="protein sequence ID" value="HIX38489.1"/>
    <property type="molecule type" value="Genomic_DNA"/>
</dbReference>
<reference evidence="2" key="1">
    <citation type="journal article" date="2021" name="PeerJ">
        <title>Extensive microbial diversity within the chicken gut microbiome revealed by metagenomics and culture.</title>
        <authorList>
            <person name="Gilroy R."/>
            <person name="Ravi A."/>
            <person name="Getino M."/>
            <person name="Pursley I."/>
            <person name="Horton D.L."/>
            <person name="Alikhan N.F."/>
            <person name="Baker D."/>
            <person name="Gharbi K."/>
            <person name="Hall N."/>
            <person name="Watson M."/>
            <person name="Adriaenssens E.M."/>
            <person name="Foster-Nyarko E."/>
            <person name="Jarju S."/>
            <person name="Secka A."/>
            <person name="Antonio M."/>
            <person name="Oren A."/>
            <person name="Chaudhuri R.R."/>
            <person name="La Ragione R."/>
            <person name="Hildebrand F."/>
            <person name="Pallen M.J."/>
        </authorList>
    </citation>
    <scope>NUCLEOTIDE SEQUENCE</scope>
    <source>
        <strain evidence="2">ChiHjej12B11-1927</strain>
    </source>
</reference>
<sequence>KEQDPPRNTKTEFLSFAFSVVLLLMGIPLPILSVFPLCFQILRSFKQGKHFGSRQQSVAADTFRQKAYPDSMYSQFRIVPVLQLWIILKGICISYQVKFSAEQDPPR</sequence>
<gene>
    <name evidence="2" type="ORF">H9738_11580</name>
</gene>
<keyword evidence="1" id="KW-1133">Transmembrane helix</keyword>
<organism evidence="2 3">
    <name type="scientific">Candidatus Blautia pullistercoris</name>
    <dbReference type="NCBI Taxonomy" id="2838499"/>
    <lineage>
        <taxon>Bacteria</taxon>
        <taxon>Bacillati</taxon>
        <taxon>Bacillota</taxon>
        <taxon>Clostridia</taxon>
        <taxon>Lachnospirales</taxon>
        <taxon>Lachnospiraceae</taxon>
        <taxon>Blautia</taxon>
    </lineage>
</organism>